<keyword evidence="2" id="KW-1185">Reference proteome</keyword>
<dbReference type="AlphaFoldDB" id="A0AAW1HAA6"/>
<gene>
    <name evidence="1" type="ORF">RND81_12G136100</name>
</gene>
<reference evidence="1" key="1">
    <citation type="submission" date="2024-03" db="EMBL/GenBank/DDBJ databases">
        <title>WGS assembly of Saponaria officinalis var. Norfolk2.</title>
        <authorList>
            <person name="Jenkins J."/>
            <person name="Shu S."/>
            <person name="Grimwood J."/>
            <person name="Barry K."/>
            <person name="Goodstein D."/>
            <person name="Schmutz J."/>
            <person name="Leebens-Mack J."/>
            <person name="Osbourn A."/>
        </authorList>
    </citation>
    <scope>NUCLEOTIDE SEQUENCE [LARGE SCALE GENOMIC DNA]</scope>
    <source>
        <strain evidence="1">JIC</strain>
    </source>
</reference>
<evidence type="ECO:0000313" key="1">
    <source>
        <dbReference type="EMBL" id="KAK9672942.1"/>
    </source>
</evidence>
<protein>
    <submittedName>
        <fullName evidence="1">Uncharacterized protein</fullName>
    </submittedName>
</protein>
<accession>A0AAW1HAA6</accession>
<sequence>MRWTLFACFGSTNERKRPRSSKLGPKNRRIKGYQQLQAHFQNELDEELREKPNDVKKSRIRKKVRFNLDVIVYEPISNYDMEDQSVSLVYAPERVVPSFPASYRYNNCYGDGNNYDNDEDEDGECELSDIEDDDDDNVVSGSETADCRPLIGFADTGLRTSCDKTIYGRPRRHYAVPVLNPIENLSQWKAVKARKF</sequence>
<dbReference type="EMBL" id="JBDFQZ010000012">
    <property type="protein sequence ID" value="KAK9672942.1"/>
    <property type="molecule type" value="Genomic_DNA"/>
</dbReference>
<evidence type="ECO:0000313" key="2">
    <source>
        <dbReference type="Proteomes" id="UP001443914"/>
    </source>
</evidence>
<name>A0AAW1HAA6_SAPOF</name>
<organism evidence="1 2">
    <name type="scientific">Saponaria officinalis</name>
    <name type="common">Common soapwort</name>
    <name type="synonym">Lychnis saponaria</name>
    <dbReference type="NCBI Taxonomy" id="3572"/>
    <lineage>
        <taxon>Eukaryota</taxon>
        <taxon>Viridiplantae</taxon>
        <taxon>Streptophyta</taxon>
        <taxon>Embryophyta</taxon>
        <taxon>Tracheophyta</taxon>
        <taxon>Spermatophyta</taxon>
        <taxon>Magnoliopsida</taxon>
        <taxon>eudicotyledons</taxon>
        <taxon>Gunneridae</taxon>
        <taxon>Pentapetalae</taxon>
        <taxon>Caryophyllales</taxon>
        <taxon>Caryophyllaceae</taxon>
        <taxon>Caryophylleae</taxon>
        <taxon>Saponaria</taxon>
    </lineage>
</organism>
<comment type="caution">
    <text evidence="1">The sequence shown here is derived from an EMBL/GenBank/DDBJ whole genome shotgun (WGS) entry which is preliminary data.</text>
</comment>
<dbReference type="Proteomes" id="UP001443914">
    <property type="component" value="Unassembled WGS sequence"/>
</dbReference>
<proteinExistence type="predicted"/>